<sequence length="564" mass="61536">MDLYKTHHIQHNKVCLLSTALLLTLVAPCFAAPAPDLPDAGQVLRSTQITGKFLPKEERPDLTVKEQPLRPPLSEAGGLKVRVEDITVINQDIFTTTELAALYQEQLHKELTFSELSQIAAKVTQYFKDHGYLVAQAYLPAQEFDQGRLEIAVVVGRYGDIILKNKSAISEQAIRQQLAALQPGAYINNKELERVALLVGDLAGVAAKLTLTPGKSAGIADCIVEVTDKIGDTHGSITVNNWGNRFIGRVQSALTYNVENLTDSGDTLSLSVTGADSDISLTGANYCLPVADGLTLNMGYSKVRYWLGEDYAYLEAHGTAYSKHADLTWALLRSRTSNMNLQFGYDHKTFSDRTDIISSVTDKSSHAVSLGLSGDNRDSYGGGGVTAYSLQWYDGGLSAQSNASVPPTGHWNKTAYNLFRQQTINKRLFLQTAFSGQWASTKLDSSERFSLGGANGVRAYPADEASGDEAWLFTGELHWNIPLKESKQTLQLVGFYDTGVSHIEKDSTDQDNRRSLSGAGLGILWGVPGDYAVKANYAWKAGSTAAQSDTDKNGRLWLQGVKYF</sequence>
<feature type="domain" description="Haemolysin activator HlyB C-terminal" evidence="5">
    <location>
        <begin position="233"/>
        <end position="523"/>
    </location>
</feature>
<evidence type="ECO:0000256" key="2">
    <source>
        <dbReference type="ARBA" id="ARBA00022692"/>
    </source>
</evidence>
<dbReference type="AlphaFoldDB" id="A0A1W2EZ95"/>
<proteinExistence type="predicted"/>
<feature type="signal peptide" evidence="4">
    <location>
        <begin position="1"/>
        <end position="31"/>
    </location>
</feature>
<feature type="domain" description="Polypeptide-transport-associated ShlB-type" evidence="6">
    <location>
        <begin position="83"/>
        <end position="156"/>
    </location>
</feature>
<gene>
    <name evidence="7" type="ORF">SAMN04488500_13620</name>
</gene>
<keyword evidence="2" id="KW-0812">Transmembrane</keyword>
<feature type="chain" id="PRO_5012393550" evidence="4">
    <location>
        <begin position="32"/>
        <end position="564"/>
    </location>
</feature>
<keyword evidence="3" id="KW-0998">Cell outer membrane</keyword>
<keyword evidence="4" id="KW-0732">Signal</keyword>
<dbReference type="InterPro" id="IPR013686">
    <property type="entry name" value="Polypept-transport_assoc_ShlB"/>
</dbReference>
<dbReference type="GO" id="GO:0098046">
    <property type="term" value="C:type V protein secretion system complex"/>
    <property type="evidence" value="ECO:0007669"/>
    <property type="project" value="TreeGrafter"/>
</dbReference>
<evidence type="ECO:0000313" key="8">
    <source>
        <dbReference type="Proteomes" id="UP000192738"/>
    </source>
</evidence>
<dbReference type="InterPro" id="IPR005565">
    <property type="entry name" value="Hemolysn_activator_HlyB_C"/>
</dbReference>
<dbReference type="PANTHER" id="PTHR34597:SF1">
    <property type="entry name" value="HEME_HEMOPEXIN TRANSPORTER PROTEIN HUXB"/>
    <property type="match status" value="1"/>
</dbReference>
<evidence type="ECO:0000313" key="7">
    <source>
        <dbReference type="EMBL" id="SMD15037.1"/>
    </source>
</evidence>
<reference evidence="7 8" key="1">
    <citation type="submission" date="2017-04" db="EMBL/GenBank/DDBJ databases">
        <authorList>
            <person name="Afonso C.L."/>
            <person name="Miller P.J."/>
            <person name="Scott M.A."/>
            <person name="Spackman E."/>
            <person name="Goraichik I."/>
            <person name="Dimitrov K.M."/>
            <person name="Suarez D.L."/>
            <person name="Swayne D.E."/>
        </authorList>
    </citation>
    <scope>NUCLEOTIDE SEQUENCE [LARGE SCALE GENOMIC DNA]</scope>
    <source>
        <strain evidence="7 8">DSM 5090</strain>
    </source>
</reference>
<dbReference type="STRING" id="112901.SAMN04488500_13620"/>
<accession>A0A1W2EZ95</accession>
<dbReference type="Pfam" id="PF08479">
    <property type="entry name" value="POTRA_2"/>
    <property type="match status" value="1"/>
</dbReference>
<dbReference type="PANTHER" id="PTHR34597">
    <property type="entry name" value="SLR1661 PROTEIN"/>
    <property type="match status" value="1"/>
</dbReference>
<dbReference type="InterPro" id="IPR051544">
    <property type="entry name" value="TPS_OM_transporter"/>
</dbReference>
<dbReference type="Gene3D" id="3.10.20.310">
    <property type="entry name" value="membrane protein fhac"/>
    <property type="match status" value="1"/>
</dbReference>
<evidence type="ECO:0000256" key="3">
    <source>
        <dbReference type="ARBA" id="ARBA00023237"/>
    </source>
</evidence>
<evidence type="ECO:0000259" key="5">
    <source>
        <dbReference type="Pfam" id="PF03865"/>
    </source>
</evidence>
<dbReference type="Gene3D" id="2.40.160.50">
    <property type="entry name" value="membrane protein fhac: a member of the omp85/tpsb transporter family"/>
    <property type="match status" value="1"/>
</dbReference>
<dbReference type="Pfam" id="PF03865">
    <property type="entry name" value="ShlB"/>
    <property type="match status" value="1"/>
</dbReference>
<dbReference type="EMBL" id="FWXI01000036">
    <property type="protein sequence ID" value="SMD15037.1"/>
    <property type="molecule type" value="Genomic_DNA"/>
</dbReference>
<keyword evidence="8" id="KW-1185">Reference proteome</keyword>
<evidence type="ECO:0000256" key="1">
    <source>
        <dbReference type="ARBA" id="ARBA00022452"/>
    </source>
</evidence>
<evidence type="ECO:0000259" key="6">
    <source>
        <dbReference type="Pfam" id="PF08479"/>
    </source>
</evidence>
<organism evidence="7 8">
    <name type="scientific">Sporomusa malonica</name>
    <dbReference type="NCBI Taxonomy" id="112901"/>
    <lineage>
        <taxon>Bacteria</taxon>
        <taxon>Bacillati</taxon>
        <taxon>Bacillota</taxon>
        <taxon>Negativicutes</taxon>
        <taxon>Selenomonadales</taxon>
        <taxon>Sporomusaceae</taxon>
        <taxon>Sporomusa</taxon>
    </lineage>
</organism>
<keyword evidence="1" id="KW-0472">Membrane</keyword>
<protein>
    <submittedName>
        <fullName evidence="7">Hemolysin activation/secretion protein</fullName>
    </submittedName>
</protein>
<evidence type="ECO:0000256" key="4">
    <source>
        <dbReference type="SAM" id="SignalP"/>
    </source>
</evidence>
<dbReference type="Proteomes" id="UP000192738">
    <property type="component" value="Unassembled WGS sequence"/>
</dbReference>
<name>A0A1W2EZ95_9FIRM</name>
<keyword evidence="1" id="KW-1134">Transmembrane beta strand</keyword>
<dbReference type="GO" id="GO:0008320">
    <property type="term" value="F:protein transmembrane transporter activity"/>
    <property type="evidence" value="ECO:0007669"/>
    <property type="project" value="TreeGrafter"/>
</dbReference>
<dbReference type="GO" id="GO:0046819">
    <property type="term" value="P:protein secretion by the type V secretion system"/>
    <property type="evidence" value="ECO:0007669"/>
    <property type="project" value="TreeGrafter"/>
</dbReference>